<protein>
    <recommendedName>
        <fullName evidence="2">Putative plant transposon protein domain-containing protein</fullName>
    </recommendedName>
</protein>
<evidence type="ECO:0000313" key="3">
    <source>
        <dbReference type="EMBL" id="KAF7134373.1"/>
    </source>
</evidence>
<dbReference type="InterPro" id="IPR046796">
    <property type="entry name" value="Transposase_32_dom"/>
</dbReference>
<dbReference type="AlphaFoldDB" id="A0A834GG42"/>
<dbReference type="EMBL" id="WJXA01000008">
    <property type="protein sequence ID" value="KAF7134373.1"/>
    <property type="molecule type" value="Genomic_DNA"/>
</dbReference>
<feature type="region of interest" description="Disordered" evidence="1">
    <location>
        <begin position="317"/>
        <end position="339"/>
    </location>
</feature>
<sequence>MVRVKQVSASSSGKGKAIESSSRQEIEEDTQEGSEYDEMEEDSDEESVPAVSRTGQHEKRRKRRTPEEMAEDAKLNWVESIPLRGFKSERQVSRRSFADDNDILTLLQNHGLRFWTRSLRGYNEAGVIEFYQNLNIGEALAKGQVKSKVNKKTIVVDANGIAKYLDYQRPDGDVVNYPRAEPIDSDAVHHDIYTAIPNQGVPPHKPGKFTDLYRVLNQVLHYNLYPRGAENKPSKRSAEIMFAFKNESEYRADWARFIFDQIVDFKGDTLGNARCPFPCMITQFLRDKGVDKGPYEKLEAPSPGIITKAVLTRSKSQSKSAAAGTSAGPSVSIPPEPSLWSVPDPKATKESIWRKLCCQNIAIWNCIQKEKKERKKLAREVGELKHELNWHTRYIESTTDEKYEAPPRAEEAESEEEVLFGPGAVPGGQ</sequence>
<accession>A0A834GG42</accession>
<dbReference type="OrthoDB" id="661680at2759"/>
<keyword evidence="4" id="KW-1185">Reference proteome</keyword>
<organism evidence="3 4">
    <name type="scientific">Rhododendron simsii</name>
    <name type="common">Sims's rhododendron</name>
    <dbReference type="NCBI Taxonomy" id="118357"/>
    <lineage>
        <taxon>Eukaryota</taxon>
        <taxon>Viridiplantae</taxon>
        <taxon>Streptophyta</taxon>
        <taxon>Embryophyta</taxon>
        <taxon>Tracheophyta</taxon>
        <taxon>Spermatophyta</taxon>
        <taxon>Magnoliopsida</taxon>
        <taxon>eudicotyledons</taxon>
        <taxon>Gunneridae</taxon>
        <taxon>Pentapetalae</taxon>
        <taxon>asterids</taxon>
        <taxon>Ericales</taxon>
        <taxon>Ericaceae</taxon>
        <taxon>Ericoideae</taxon>
        <taxon>Rhodoreae</taxon>
        <taxon>Rhododendron</taxon>
    </lineage>
</organism>
<feature type="compositionally biased region" description="Polar residues" evidence="1">
    <location>
        <begin position="7"/>
        <end position="23"/>
    </location>
</feature>
<gene>
    <name evidence="3" type="ORF">RHSIM_Rhsim08G0148100</name>
</gene>
<feature type="compositionally biased region" description="Basic and acidic residues" evidence="1">
    <location>
        <begin position="398"/>
        <end position="411"/>
    </location>
</feature>
<evidence type="ECO:0000256" key="1">
    <source>
        <dbReference type="SAM" id="MobiDB-lite"/>
    </source>
</evidence>
<evidence type="ECO:0000313" key="4">
    <source>
        <dbReference type="Proteomes" id="UP000626092"/>
    </source>
</evidence>
<feature type="region of interest" description="Disordered" evidence="1">
    <location>
        <begin position="1"/>
        <end position="71"/>
    </location>
</feature>
<feature type="compositionally biased region" description="Acidic residues" evidence="1">
    <location>
        <begin position="26"/>
        <end position="47"/>
    </location>
</feature>
<dbReference type="Pfam" id="PF20167">
    <property type="entry name" value="Transposase_32"/>
    <property type="match status" value="1"/>
</dbReference>
<evidence type="ECO:0000259" key="2">
    <source>
        <dbReference type="Pfam" id="PF20167"/>
    </source>
</evidence>
<comment type="caution">
    <text evidence="3">The sequence shown here is derived from an EMBL/GenBank/DDBJ whole genome shotgun (WGS) entry which is preliminary data.</text>
</comment>
<reference evidence="3" key="1">
    <citation type="submission" date="2019-11" db="EMBL/GenBank/DDBJ databases">
        <authorList>
            <person name="Liu Y."/>
            <person name="Hou J."/>
            <person name="Li T.-Q."/>
            <person name="Guan C.-H."/>
            <person name="Wu X."/>
            <person name="Wu H.-Z."/>
            <person name="Ling F."/>
            <person name="Zhang R."/>
            <person name="Shi X.-G."/>
            <person name="Ren J.-P."/>
            <person name="Chen E.-F."/>
            <person name="Sun J.-M."/>
        </authorList>
    </citation>
    <scope>NUCLEOTIDE SEQUENCE</scope>
    <source>
        <strain evidence="3">Adult_tree_wgs_1</strain>
        <tissue evidence="3">Leaves</tissue>
    </source>
</reference>
<feature type="domain" description="Putative plant transposon protein" evidence="2">
    <location>
        <begin position="109"/>
        <end position="291"/>
    </location>
</feature>
<name>A0A834GG42_RHOSS</name>
<feature type="region of interest" description="Disordered" evidence="1">
    <location>
        <begin position="398"/>
        <end position="429"/>
    </location>
</feature>
<proteinExistence type="predicted"/>
<dbReference type="Proteomes" id="UP000626092">
    <property type="component" value="Unassembled WGS sequence"/>
</dbReference>